<dbReference type="HOGENOM" id="CLU_027128_5_1_2"/>
<organism evidence="4 5">
    <name type="scientific">Thermofilum adornatum</name>
    <dbReference type="NCBI Taxonomy" id="1365176"/>
    <lineage>
        <taxon>Archaea</taxon>
        <taxon>Thermoproteota</taxon>
        <taxon>Thermoprotei</taxon>
        <taxon>Thermofilales</taxon>
        <taxon>Thermofilaceae</taxon>
        <taxon>Thermofilum</taxon>
    </lineage>
</organism>
<feature type="transmembrane region" description="Helical" evidence="2">
    <location>
        <begin position="34"/>
        <end position="57"/>
    </location>
</feature>
<keyword evidence="2" id="KW-0812">Transmembrane</keyword>
<evidence type="ECO:0000259" key="3">
    <source>
        <dbReference type="Pfam" id="PF13458"/>
    </source>
</evidence>
<dbReference type="KEGG" id="thb:N186_09630"/>
<evidence type="ECO:0000313" key="5">
    <source>
        <dbReference type="Proteomes" id="UP000015543"/>
    </source>
</evidence>
<reference evidence="4 5" key="1">
    <citation type="journal article" date="2013" name="Genome Announc.">
        <title>Complete Genomic Sequence of 'Thermofilum adornatus' Strain 1910bT, a Hyperthermophilic Anaerobic Organotrophic Crenarchaeon.</title>
        <authorList>
            <person name="Dominova I.N."/>
            <person name="Kublanov I.V."/>
            <person name="Podosokorskaya O.A."/>
            <person name="Derbikova K.S."/>
            <person name="Patrushev M.V."/>
            <person name="Toshchakov S.V."/>
        </authorList>
    </citation>
    <scope>NUCLEOTIDE SEQUENCE [LARGE SCALE GENOMIC DNA]</scope>
    <source>
        <strain evidence="5">1910b</strain>
    </source>
</reference>
<dbReference type="CDD" id="cd06346">
    <property type="entry name" value="PBP1_ABC_ligand_binding-like"/>
    <property type="match status" value="1"/>
</dbReference>
<evidence type="ECO:0000313" key="4">
    <source>
        <dbReference type="EMBL" id="AGT36261.1"/>
    </source>
</evidence>
<dbReference type="InterPro" id="IPR028082">
    <property type="entry name" value="Peripla_BP_I"/>
</dbReference>
<gene>
    <name evidence="4" type="ORF">N186_09630</name>
</gene>
<dbReference type="eggNOG" id="arCOG01021">
    <property type="taxonomic scope" value="Archaea"/>
</dbReference>
<name>S5ZNZ2_9CREN</name>
<dbReference type="Gene3D" id="3.40.50.2300">
    <property type="match status" value="2"/>
</dbReference>
<dbReference type="AlphaFoldDB" id="S5ZNZ2"/>
<dbReference type="InterPro" id="IPR028081">
    <property type="entry name" value="Leu-bd"/>
</dbReference>
<feature type="domain" description="Leucine-binding protein" evidence="3">
    <location>
        <begin position="79"/>
        <end position="423"/>
    </location>
</feature>
<dbReference type="Pfam" id="PF13458">
    <property type="entry name" value="Peripla_BP_6"/>
    <property type="match status" value="1"/>
</dbReference>
<proteinExistence type="predicted"/>
<keyword evidence="2" id="KW-0472">Membrane</keyword>
<protein>
    <recommendedName>
        <fullName evidence="3">Leucine-binding protein domain-containing protein</fullName>
    </recommendedName>
</protein>
<sequence>MAKTYIAYISLYYIPQGGEHMTQQAGKSKFSVQFIAAVIVTLIVGMAIGFAASGFFAGPQQGQPQQPAGGQPSASKKVIQIGFTLPLTGSLSSIGKIWEKVAQMAIEDLNKEVQAYGFNVEFKAVILDDGTSVDKAVSNVQTLAQQGIKVVIGPAASSQVKAVKSFADSNQIVIISPSSTAPTLAIPNDFIFRTVGSDAGQAKVLATLAFQEGARKVIVFHRNDEYGNAFADFFSKAFTQFGGKVVDMPYQPDLSDYAADVNSLASKVQTEQADAVVLISFDTDGGNILSHAAESSILSSVRWFLSEGPHGAAELKTPAVGAFAAKVKLLGTRPLFVANPLYEEFKQKLKEKYGVDATVFCDNLYDAVQVAGWAILRAGSNDGNAIRNALVEVAKHYYGVSGWTIFDSAGDKANQDYGVWAIVKTGAGYDFKDVGFYQNGQIIFTEKPYP</sequence>
<dbReference type="PANTHER" id="PTHR30483">
    <property type="entry name" value="LEUCINE-SPECIFIC-BINDING PROTEIN"/>
    <property type="match status" value="1"/>
</dbReference>
<dbReference type="PANTHER" id="PTHR30483:SF40">
    <property type="entry name" value="HISTIDINE KINASE"/>
    <property type="match status" value="1"/>
</dbReference>
<keyword evidence="1" id="KW-0732">Signal</keyword>
<evidence type="ECO:0000256" key="2">
    <source>
        <dbReference type="SAM" id="Phobius"/>
    </source>
</evidence>
<dbReference type="EMBL" id="CP006646">
    <property type="protein sequence ID" value="AGT36261.1"/>
    <property type="molecule type" value="Genomic_DNA"/>
</dbReference>
<dbReference type="Proteomes" id="UP000015543">
    <property type="component" value="Chromosome"/>
</dbReference>
<dbReference type="InterPro" id="IPR051010">
    <property type="entry name" value="BCAA_transport"/>
</dbReference>
<evidence type="ECO:0000256" key="1">
    <source>
        <dbReference type="ARBA" id="ARBA00022729"/>
    </source>
</evidence>
<accession>S5ZNZ2</accession>
<keyword evidence="5" id="KW-1185">Reference proteome</keyword>
<keyword evidence="2" id="KW-1133">Transmembrane helix</keyword>
<dbReference type="SUPFAM" id="SSF53822">
    <property type="entry name" value="Periplasmic binding protein-like I"/>
    <property type="match status" value="1"/>
</dbReference>
<dbReference type="PATRIC" id="fig|1365176.7.peg.1910"/>